<feature type="region of interest" description="Disordered" evidence="2">
    <location>
        <begin position="1"/>
        <end position="96"/>
    </location>
</feature>
<reference evidence="3 4" key="1">
    <citation type="journal article" date="2018" name="Cell">
        <title>The Chara Genome: Secondary Complexity and Implications for Plant Terrestrialization.</title>
        <authorList>
            <person name="Nishiyama T."/>
            <person name="Sakayama H."/>
            <person name="Vries J.D."/>
            <person name="Buschmann H."/>
            <person name="Saint-Marcoux D."/>
            <person name="Ullrich K.K."/>
            <person name="Haas F.B."/>
            <person name="Vanderstraeten L."/>
            <person name="Becker D."/>
            <person name="Lang D."/>
            <person name="Vosolsobe S."/>
            <person name="Rombauts S."/>
            <person name="Wilhelmsson P.K.I."/>
            <person name="Janitza P."/>
            <person name="Kern R."/>
            <person name="Heyl A."/>
            <person name="Rumpler F."/>
            <person name="Villalobos L.I.A.C."/>
            <person name="Clay J.M."/>
            <person name="Skokan R."/>
            <person name="Toyoda A."/>
            <person name="Suzuki Y."/>
            <person name="Kagoshima H."/>
            <person name="Schijlen E."/>
            <person name="Tajeshwar N."/>
            <person name="Catarino B."/>
            <person name="Hetherington A.J."/>
            <person name="Saltykova A."/>
            <person name="Bonnot C."/>
            <person name="Breuninger H."/>
            <person name="Symeonidi A."/>
            <person name="Radhakrishnan G.V."/>
            <person name="Van Nieuwerburgh F."/>
            <person name="Deforce D."/>
            <person name="Chang C."/>
            <person name="Karol K.G."/>
            <person name="Hedrich R."/>
            <person name="Ulvskov P."/>
            <person name="Glockner G."/>
            <person name="Delwiche C.F."/>
            <person name="Petrasek J."/>
            <person name="Van de Peer Y."/>
            <person name="Friml J."/>
            <person name="Beilby M."/>
            <person name="Dolan L."/>
            <person name="Kohara Y."/>
            <person name="Sugano S."/>
            <person name="Fujiyama A."/>
            <person name="Delaux P.-M."/>
            <person name="Quint M."/>
            <person name="TheiBen G."/>
            <person name="Hagemann M."/>
            <person name="Harholt J."/>
            <person name="Dunand C."/>
            <person name="Zachgo S."/>
            <person name="Langdale J."/>
            <person name="Maumus F."/>
            <person name="Straeten D.V.D."/>
            <person name="Gould S.B."/>
            <person name="Rensing S.A."/>
        </authorList>
    </citation>
    <scope>NUCLEOTIDE SEQUENCE [LARGE SCALE GENOMIC DNA]</scope>
    <source>
        <strain evidence="3 4">S276</strain>
    </source>
</reference>
<comment type="caution">
    <text evidence="3">The sequence shown here is derived from an EMBL/GenBank/DDBJ whole genome shotgun (WGS) entry which is preliminary data.</text>
</comment>
<evidence type="ECO:0000256" key="2">
    <source>
        <dbReference type="SAM" id="MobiDB-lite"/>
    </source>
</evidence>
<keyword evidence="1" id="KW-0175">Coiled coil</keyword>
<dbReference type="Gramene" id="GBG93092">
    <property type="protein sequence ID" value="GBG93092"/>
    <property type="gene ID" value="CBR_g58777"/>
</dbReference>
<gene>
    <name evidence="3" type="ORF">CBR_g58777</name>
</gene>
<keyword evidence="4" id="KW-1185">Reference proteome</keyword>
<dbReference type="AlphaFoldDB" id="A0A388MF33"/>
<protein>
    <recommendedName>
        <fullName evidence="5">Reverse transcriptase domain-containing protein</fullName>
    </recommendedName>
</protein>
<dbReference type="InterPro" id="IPR043502">
    <property type="entry name" value="DNA/RNA_pol_sf"/>
</dbReference>
<feature type="compositionally biased region" description="Gly residues" evidence="2">
    <location>
        <begin position="8"/>
        <end position="27"/>
    </location>
</feature>
<dbReference type="EMBL" id="BFEA01001228">
    <property type="protein sequence ID" value="GBG93092.1"/>
    <property type="molecule type" value="Genomic_DNA"/>
</dbReference>
<organism evidence="3 4">
    <name type="scientific">Chara braunii</name>
    <name type="common">Braun's stonewort</name>
    <dbReference type="NCBI Taxonomy" id="69332"/>
    <lineage>
        <taxon>Eukaryota</taxon>
        <taxon>Viridiplantae</taxon>
        <taxon>Streptophyta</taxon>
        <taxon>Charophyceae</taxon>
        <taxon>Charales</taxon>
        <taxon>Characeae</taxon>
        <taxon>Chara</taxon>
    </lineage>
</organism>
<evidence type="ECO:0000256" key="1">
    <source>
        <dbReference type="SAM" id="Coils"/>
    </source>
</evidence>
<evidence type="ECO:0000313" key="4">
    <source>
        <dbReference type="Proteomes" id="UP000265515"/>
    </source>
</evidence>
<accession>A0A388MF33</accession>
<feature type="compositionally biased region" description="Basic and acidic residues" evidence="2">
    <location>
        <begin position="76"/>
        <end position="96"/>
    </location>
</feature>
<dbReference type="Proteomes" id="UP000265515">
    <property type="component" value="Unassembled WGS sequence"/>
</dbReference>
<evidence type="ECO:0008006" key="5">
    <source>
        <dbReference type="Google" id="ProtNLM"/>
    </source>
</evidence>
<feature type="coiled-coil region" evidence="1">
    <location>
        <begin position="104"/>
        <end position="150"/>
    </location>
</feature>
<sequence length="915" mass="104433">MSRESGTSGSGGLAGSAGGSGASGSGNEGFRQNSENWMAGRTCEKKHRDEYHDAKRRGVPFILPPQVQGGRNMATGHERRSLSADTSMRRSGGDTDGLMREYFLQKAQERRERLEREVREEAAWKDEAMRREAETKRLEELAEKRKYEDERDARLMWMINEIRSEGGAGAGSSTTTMEPVGKISLSLKHVTAGAGPGAREKYEEECRELFEALTIEELKDACKAEHVVYGKRELAINRLVKRRVTKVYDPINVPLSRLLGWSDARHVTLRRIRTRPSRQCKRMFEKEGWLILRDIMEASPRTLRMKQDLIWMFKNWRKQRELMAKSVDELVGYYGAAKLFLEKRSRTRARRMLSDVFKKRFGMNVRRRIIVKVEFDDRIRKGEVVRLVRSGVGKLRLTKPVMEMVRRRAPVVWTRKHNVGEILHNHRRYAADGVFGCICTDMPFLRVDGHVQFRIGELTDCPSIVLNAKNVPRDRSHGVVSRLAGELSNGMQDLSWLGNGIGKVTFSLVEVEGCVGGENGANSDVSEVRQLVDRLDRLNFDRLGKWDAEGRLGNAYALPRHKDTGKYRPICPTYSEPSNGVCRKIARAVNKLLFSLPESGHFNLKSICELRPRLTGINQKMRRVGEHTNLLVGLYDIKDMFSKLPHDTIMHTLEWCLWWQERRGFRGVWVKHRGKGVVLSQKALVEGFQFVEFAMIHDFVQFELNECFTVAGGTILRQVIGIPMGKATSPPLACLMCVKAEWDFLISLGNDRRLIVGIRYVDDASAFVAYDSRKQESRRKAERILASFEGCYDKALTLKRTEVSENEWEFLGCRLTVKDGFLYLGCCQAMKNEKDLLAGSELTFRGFQDYRSWTSKKAKLAVVVSALHRIERNSMANMQLVEALLLLRMELRRCNSPGHIFGKGLHNFARDKGMV</sequence>
<proteinExistence type="predicted"/>
<name>A0A388MF33_CHABU</name>
<evidence type="ECO:0000313" key="3">
    <source>
        <dbReference type="EMBL" id="GBG93092.1"/>
    </source>
</evidence>
<feature type="compositionally biased region" description="Basic and acidic residues" evidence="2">
    <location>
        <begin position="42"/>
        <end position="53"/>
    </location>
</feature>
<dbReference type="SUPFAM" id="SSF56672">
    <property type="entry name" value="DNA/RNA polymerases"/>
    <property type="match status" value="1"/>
</dbReference>